<dbReference type="Gene3D" id="1.10.1660.10">
    <property type="match status" value="1"/>
</dbReference>
<feature type="domain" description="HTH merR-type" evidence="3">
    <location>
        <begin position="56"/>
        <end position="126"/>
    </location>
</feature>
<accession>A0A2S7JZE1</accession>
<evidence type="ECO:0000313" key="5">
    <source>
        <dbReference type="Proteomes" id="UP000239504"/>
    </source>
</evidence>
<dbReference type="SMART" id="SM00422">
    <property type="entry name" value="HTH_MERR"/>
    <property type="match status" value="1"/>
</dbReference>
<sequence length="334" mass="37120">MGFWLRADLSDCTRPCKTGMQGRRDDSTRRNEGIKRRSEFDSPLGGDPSLSPMNTLIQIGDFARLGGVTVKALRFYDEQGLLRPAYVDPQTGYRYYSVNQAAQLARITNLRLVDFSIAEITQILAQEAPDDLACSLETKKQALHEAAAALERKTRLIDILMQAAQRAENTPAPSFKLAPTEDLLVYAYEKQVAHLGAPVTEMFENAEIMVAPFRAPVSPLLIFRSAPTQKRNLNVEVCIPVTDEARTLEGVKTLPGAALACSLVYEGGYDQTEPLYDEMTAWIEQSDLTPAGPFREIFHRFGADQDGYSLPARMTASPREAYLTELQIPITIKN</sequence>
<dbReference type="AlphaFoldDB" id="A0A2S7JZE1"/>
<dbReference type="InterPro" id="IPR000551">
    <property type="entry name" value="MerR-type_HTH_dom"/>
</dbReference>
<dbReference type="CDD" id="cd01107">
    <property type="entry name" value="HTH_BmrR"/>
    <property type="match status" value="1"/>
</dbReference>
<dbReference type="InterPro" id="IPR009061">
    <property type="entry name" value="DNA-bd_dom_put_sf"/>
</dbReference>
<keyword evidence="5" id="KW-1185">Reference proteome</keyword>
<dbReference type="PANTHER" id="PTHR30204">
    <property type="entry name" value="REDOX-CYCLING DRUG-SENSING TRANSCRIPTIONAL ACTIVATOR SOXR"/>
    <property type="match status" value="1"/>
</dbReference>
<feature type="region of interest" description="Disordered" evidence="2">
    <location>
        <begin position="15"/>
        <end position="48"/>
    </location>
</feature>
<dbReference type="GO" id="GO:0003677">
    <property type="term" value="F:DNA binding"/>
    <property type="evidence" value="ECO:0007669"/>
    <property type="project" value="UniProtKB-KW"/>
</dbReference>
<evidence type="ECO:0000256" key="1">
    <source>
        <dbReference type="ARBA" id="ARBA00023125"/>
    </source>
</evidence>
<dbReference type="EMBL" id="PJCH01000017">
    <property type="protein sequence ID" value="PQA85627.1"/>
    <property type="molecule type" value="Genomic_DNA"/>
</dbReference>
<comment type="caution">
    <text evidence="4">The sequence shown here is derived from an EMBL/GenBank/DDBJ whole genome shotgun (WGS) entry which is preliminary data.</text>
</comment>
<dbReference type="Proteomes" id="UP000239504">
    <property type="component" value="Unassembled WGS sequence"/>
</dbReference>
<gene>
    <name evidence="4" type="ORF">CW354_22100</name>
</gene>
<proteinExistence type="predicted"/>
<protein>
    <recommendedName>
        <fullName evidence="3">HTH merR-type domain-containing protein</fullName>
    </recommendedName>
</protein>
<dbReference type="InterPro" id="IPR047057">
    <property type="entry name" value="MerR_fam"/>
</dbReference>
<evidence type="ECO:0000313" key="4">
    <source>
        <dbReference type="EMBL" id="PQA85627.1"/>
    </source>
</evidence>
<evidence type="ECO:0000256" key="2">
    <source>
        <dbReference type="SAM" id="MobiDB-lite"/>
    </source>
</evidence>
<dbReference type="SUPFAM" id="SSF55136">
    <property type="entry name" value="Probable bacterial effector-binding domain"/>
    <property type="match status" value="1"/>
</dbReference>
<organism evidence="4 5">
    <name type="scientific">Hyphococcus luteus</name>
    <dbReference type="NCBI Taxonomy" id="2058213"/>
    <lineage>
        <taxon>Bacteria</taxon>
        <taxon>Pseudomonadati</taxon>
        <taxon>Pseudomonadota</taxon>
        <taxon>Alphaproteobacteria</taxon>
        <taxon>Parvularculales</taxon>
        <taxon>Parvularculaceae</taxon>
        <taxon>Hyphococcus</taxon>
    </lineage>
</organism>
<dbReference type="OrthoDB" id="9803659at2"/>
<reference evidence="4 5" key="1">
    <citation type="submission" date="2017-12" db="EMBL/GenBank/DDBJ databases">
        <authorList>
            <person name="Hurst M.R.H."/>
        </authorList>
    </citation>
    <scope>NUCLEOTIDE SEQUENCE [LARGE SCALE GENOMIC DNA]</scope>
    <source>
        <strain evidence="4 5">SY-3-19</strain>
    </source>
</reference>
<dbReference type="InterPro" id="IPR011256">
    <property type="entry name" value="Reg_factor_effector_dom_sf"/>
</dbReference>
<dbReference type="PANTHER" id="PTHR30204:SF97">
    <property type="entry name" value="MERR FAMILY REGULATORY PROTEIN"/>
    <property type="match status" value="1"/>
</dbReference>
<feature type="compositionally biased region" description="Basic and acidic residues" evidence="2">
    <location>
        <begin position="22"/>
        <end position="40"/>
    </location>
</feature>
<dbReference type="Pfam" id="PF13411">
    <property type="entry name" value="MerR_1"/>
    <property type="match status" value="1"/>
</dbReference>
<keyword evidence="1" id="KW-0238">DNA-binding</keyword>
<name>A0A2S7JZE1_9PROT</name>
<dbReference type="Gene3D" id="3.20.80.10">
    <property type="entry name" value="Regulatory factor, effector binding domain"/>
    <property type="match status" value="1"/>
</dbReference>
<dbReference type="PROSITE" id="PS50937">
    <property type="entry name" value="HTH_MERR_2"/>
    <property type="match status" value="1"/>
</dbReference>
<evidence type="ECO:0000259" key="3">
    <source>
        <dbReference type="PROSITE" id="PS50937"/>
    </source>
</evidence>
<dbReference type="GO" id="GO:0003700">
    <property type="term" value="F:DNA-binding transcription factor activity"/>
    <property type="evidence" value="ECO:0007669"/>
    <property type="project" value="InterPro"/>
</dbReference>
<dbReference type="SUPFAM" id="SSF46955">
    <property type="entry name" value="Putative DNA-binding domain"/>
    <property type="match status" value="1"/>
</dbReference>